<dbReference type="AlphaFoldDB" id="A0A7W3VY11"/>
<keyword evidence="4" id="KW-1185">Reference proteome</keyword>
<dbReference type="Gene3D" id="1.10.10.10">
    <property type="entry name" value="Winged helix-like DNA-binding domain superfamily/Winged helix DNA-binding domain"/>
    <property type="match status" value="1"/>
</dbReference>
<evidence type="ECO:0000313" key="4">
    <source>
        <dbReference type="Proteomes" id="UP000526734"/>
    </source>
</evidence>
<dbReference type="InterPro" id="IPR036388">
    <property type="entry name" value="WH-like_DNA-bd_sf"/>
</dbReference>
<name>A0A7W3VY11_9PSEU</name>
<dbReference type="PANTHER" id="PTHR43252">
    <property type="entry name" value="TRANSCRIPTIONAL REGULATOR YQJI"/>
    <property type="match status" value="1"/>
</dbReference>
<dbReference type="SUPFAM" id="SSF46785">
    <property type="entry name" value="Winged helix' DNA-binding domain"/>
    <property type="match status" value="1"/>
</dbReference>
<organism evidence="3 4">
    <name type="scientific">Amycolatopsis dendrobii</name>
    <dbReference type="NCBI Taxonomy" id="2760662"/>
    <lineage>
        <taxon>Bacteria</taxon>
        <taxon>Bacillati</taxon>
        <taxon>Actinomycetota</taxon>
        <taxon>Actinomycetes</taxon>
        <taxon>Pseudonocardiales</taxon>
        <taxon>Pseudonocardiaceae</taxon>
        <taxon>Amycolatopsis</taxon>
    </lineage>
</organism>
<evidence type="ECO:0000259" key="2">
    <source>
        <dbReference type="Pfam" id="PF03551"/>
    </source>
</evidence>
<dbReference type="Pfam" id="PF03551">
    <property type="entry name" value="PadR"/>
    <property type="match status" value="1"/>
</dbReference>
<evidence type="ECO:0000256" key="1">
    <source>
        <dbReference type="SAM" id="Coils"/>
    </source>
</evidence>
<reference evidence="3 4" key="1">
    <citation type="submission" date="2020-08" db="EMBL/GenBank/DDBJ databases">
        <title>Amycolatopsis sp. nov. DR6-1 isolated from Dendrobium heterocarpum.</title>
        <authorList>
            <person name="Tedsree N."/>
            <person name="Kuncharoen N."/>
            <person name="Likhitwitayawuid K."/>
            <person name="Tanasupawat S."/>
        </authorList>
    </citation>
    <scope>NUCLEOTIDE SEQUENCE [LARGE SCALE GENOMIC DNA]</scope>
    <source>
        <strain evidence="3 4">DR6-1</strain>
    </source>
</reference>
<feature type="domain" description="Transcription regulator PadR N-terminal" evidence="2">
    <location>
        <begin position="14"/>
        <end position="89"/>
    </location>
</feature>
<dbReference type="EMBL" id="JACGZW010000005">
    <property type="protein sequence ID" value="MBB1154792.1"/>
    <property type="molecule type" value="Genomic_DNA"/>
</dbReference>
<proteinExistence type="predicted"/>
<evidence type="ECO:0000313" key="3">
    <source>
        <dbReference type="EMBL" id="MBB1154792.1"/>
    </source>
</evidence>
<keyword evidence="1" id="KW-0175">Coiled coil</keyword>
<protein>
    <submittedName>
        <fullName evidence="3">Helix-turn-helix transcriptional regulator</fullName>
    </submittedName>
</protein>
<comment type="caution">
    <text evidence="3">The sequence shown here is derived from an EMBL/GenBank/DDBJ whole genome shotgun (WGS) entry which is preliminary data.</text>
</comment>
<sequence length="192" mass="21378">MASRGNLSPVVLAVLALLAEEPRHAYGMQQLIKERGVDLVVNVRTRSGLHTALERLVRDGLVRVHAVERTERRPERTVYEITSAGRETLLAAVRSGVATPAAEFPLFPAAVSFLHLLTPEDALVQLRHRIEALQERLDGTEAVLRASRDAYVPRLHLLEHEHRTAVVTAELAWLRGVCTDLESGALSWQQYT</sequence>
<dbReference type="Proteomes" id="UP000526734">
    <property type="component" value="Unassembled WGS sequence"/>
</dbReference>
<dbReference type="RefSeq" id="WP_182891851.1">
    <property type="nucleotide sequence ID" value="NZ_JACGZW010000005.1"/>
</dbReference>
<accession>A0A7W3VY11</accession>
<gene>
    <name evidence="3" type="ORF">H4281_16745</name>
</gene>
<feature type="coiled-coil region" evidence="1">
    <location>
        <begin position="123"/>
        <end position="150"/>
    </location>
</feature>
<dbReference type="InterPro" id="IPR005149">
    <property type="entry name" value="Tscrpt_reg_PadR_N"/>
</dbReference>
<dbReference type="PANTHER" id="PTHR43252:SF2">
    <property type="entry name" value="TRANSCRIPTION REGULATOR, PADR-LIKE FAMILY"/>
    <property type="match status" value="1"/>
</dbReference>
<dbReference type="InterPro" id="IPR036390">
    <property type="entry name" value="WH_DNA-bd_sf"/>
</dbReference>